<keyword evidence="2" id="KW-1185">Reference proteome</keyword>
<evidence type="ECO:0000313" key="1">
    <source>
        <dbReference type="EMBL" id="MEJ8655569.1"/>
    </source>
</evidence>
<name>A0ACC6QB60_9ACTN</name>
<sequence>MNRDDLESALDRDDSTSARAALAELEAGADVERFQNRTAAARQLWDVWSHGSAARSGDILTCPTSQVPV</sequence>
<gene>
    <name evidence="1" type="ORF">WKI58_03335</name>
</gene>
<dbReference type="Proteomes" id="UP001375539">
    <property type="component" value="Unassembled WGS sequence"/>
</dbReference>
<evidence type="ECO:0000313" key="2">
    <source>
        <dbReference type="Proteomes" id="UP001375539"/>
    </source>
</evidence>
<dbReference type="EMBL" id="JBBKAI010000002">
    <property type="protein sequence ID" value="MEJ8655569.1"/>
    <property type="molecule type" value="Genomic_DNA"/>
</dbReference>
<protein>
    <submittedName>
        <fullName evidence="1">Uncharacterized protein</fullName>
    </submittedName>
</protein>
<reference evidence="1" key="1">
    <citation type="submission" date="2024-03" db="EMBL/GenBank/DDBJ databases">
        <title>Novel Streptomyces species of biotechnological and ecological value are a feature of Machair soil.</title>
        <authorList>
            <person name="Prole J.R."/>
            <person name="Goodfellow M."/>
            <person name="Allenby N."/>
            <person name="Ward A.C."/>
        </authorList>
    </citation>
    <scope>NUCLEOTIDE SEQUENCE</scope>
    <source>
        <strain evidence="1">MS1.AVA.4</strain>
    </source>
</reference>
<accession>A0ACC6QB60</accession>
<organism evidence="1 2">
    <name type="scientific">Streptomyces pratisoli</name>
    <dbReference type="NCBI Taxonomy" id="3139917"/>
    <lineage>
        <taxon>Bacteria</taxon>
        <taxon>Bacillati</taxon>
        <taxon>Actinomycetota</taxon>
        <taxon>Actinomycetes</taxon>
        <taxon>Kitasatosporales</taxon>
        <taxon>Streptomycetaceae</taxon>
        <taxon>Streptomyces</taxon>
    </lineage>
</organism>
<comment type="caution">
    <text evidence="1">The sequence shown here is derived from an EMBL/GenBank/DDBJ whole genome shotgun (WGS) entry which is preliminary data.</text>
</comment>
<proteinExistence type="predicted"/>